<proteinExistence type="predicted"/>
<gene>
    <name evidence="1" type="ORF">LEA_21155</name>
</gene>
<dbReference type="EMBL" id="AJWY01014554">
    <property type="protein sequence ID" value="EKC43423.1"/>
    <property type="molecule type" value="Genomic_DNA"/>
</dbReference>
<dbReference type="AlphaFoldDB" id="K1RCI2"/>
<evidence type="ECO:0000313" key="1">
    <source>
        <dbReference type="EMBL" id="EKC43423.1"/>
    </source>
</evidence>
<accession>K1RCI2</accession>
<protein>
    <submittedName>
        <fullName evidence="1">Uncharacterized protein</fullName>
    </submittedName>
</protein>
<name>K1RCI2_9ZZZZ</name>
<comment type="caution">
    <text evidence="1">The sequence shown here is derived from an EMBL/GenBank/DDBJ whole genome shotgun (WGS) entry which is preliminary data.</text>
</comment>
<reference evidence="1" key="1">
    <citation type="journal article" date="2013" name="Environ. Microbiol.">
        <title>Microbiota from the distal guts of lean and obese adolescents exhibit partial functional redundancy besides clear differences in community structure.</title>
        <authorList>
            <person name="Ferrer M."/>
            <person name="Ruiz A."/>
            <person name="Lanza F."/>
            <person name="Haange S.B."/>
            <person name="Oberbach A."/>
            <person name="Till H."/>
            <person name="Bargiela R."/>
            <person name="Campoy C."/>
            <person name="Segura M.T."/>
            <person name="Richter M."/>
            <person name="von Bergen M."/>
            <person name="Seifert J."/>
            <person name="Suarez A."/>
        </authorList>
    </citation>
    <scope>NUCLEOTIDE SEQUENCE</scope>
</reference>
<dbReference type="Pfam" id="PF18941">
    <property type="entry name" value="DUF5688"/>
    <property type="match status" value="1"/>
</dbReference>
<organism evidence="1">
    <name type="scientific">human gut metagenome</name>
    <dbReference type="NCBI Taxonomy" id="408170"/>
    <lineage>
        <taxon>unclassified sequences</taxon>
        <taxon>metagenomes</taxon>
        <taxon>organismal metagenomes</taxon>
    </lineage>
</organism>
<dbReference type="InterPro" id="IPR043743">
    <property type="entry name" value="DUF5688"/>
</dbReference>
<sequence length="65" mass="7392">MEISTFKVKVQKAVSEVLGQEYTVELREVQKNNGVLLQGLMIRKGQDNVTPTIYLNSFWEAYEGA</sequence>